<dbReference type="Proteomes" id="UP001497444">
    <property type="component" value="Chromosome 14"/>
</dbReference>
<dbReference type="InterPro" id="IPR011990">
    <property type="entry name" value="TPR-like_helical_dom_sf"/>
</dbReference>
<dbReference type="SMART" id="SM00028">
    <property type="entry name" value="TPR"/>
    <property type="match status" value="6"/>
</dbReference>
<dbReference type="EMBL" id="OZ020109">
    <property type="protein sequence ID" value="CAK9261314.1"/>
    <property type="molecule type" value="Genomic_DNA"/>
</dbReference>
<reference evidence="2" key="1">
    <citation type="submission" date="2024-02" db="EMBL/GenBank/DDBJ databases">
        <authorList>
            <consortium name="ELIXIR-Norway"/>
            <consortium name="Elixir Norway"/>
        </authorList>
    </citation>
    <scope>NUCLEOTIDE SEQUENCE</scope>
</reference>
<sequence>MKKQDWYEKSMEYGRLAASCCKKHKYPTALRWAHLSLAILEEDSVLEEECAAAYNNIAAIHHCMGKDEVAVLYYKQSMEHYRKKPWPKHLFWGQLSIAVCWCALGELKATAAALEQGICQSHAVEFDVVPDWPGYSELMEALEVLQTSLRDHADSFQQKADCYALMRYIYRLTGKLENALQMHELCVKHGGSEHDTIGHGLLMAKQDGKGAYSYLQNLLEQENLDHFRKRDAYNSMGLVLAWQGCFQEAQEHHIKALKLALQHRCPNAAMLTYFYLGQVDHRAVFESHDSPKSHKHYRKGLALAEKLQARAVSLRNCSPKGVMAAEMLQRMRDLYQHRLQLAKEDPYAIADAHIQLNNSYLGITHNSQLILDSVHQAFDLIGRLPEDSDVMRMLAQCHSHLSLAYFRLLEFGKATDSIDASINLFRKVKDNVELIRLYILKAAVRGDRQQLQQSRILVKQALVLLAEVGDHLRSQEQQNLRAEAHYSLLSIAYMEADGGYVETSETEVYVEEAMTHFTLCKEAAEECGNADTQIKAHMVMANVHNGLSLRFRELARRATSDSAQSTSTPESQSWLGRSSDELLAAEKMHVVRPYYATQCSEEFIMNSDCHAHMELARRRGGPFILARSLSSVGQYYCSKHNYAEAQLLLEEAVLLLSDHLFSIEEISGGSLEFMHAMRTTYSALLSCIAAQDDPAVHEEGLVWAERLRSRTLMRAMEHNFKKDPLMGTPKFDRDMQAALKTLKDLSISCQGVIFVEYALTGGEILIWVIKSGSIVLRRRSYNKTPALARACHDQAQNSWGLNDMQLERKDELLRKANQMIGLSRKGVRAFINVVVENVKNSFKADFYLQLLGSFLLDPISEDLAGVTKDQCIVFIPHEELAFVPFAALKLEDEYLIKRHLVAVSMSVRAYANSERRYAGMEVRTDLPRADVLVISNPFPVDSPERMGLLPPYQRLEALRQAELEGQMIAECMQVKVKALHVHHLRGHRAKKLAVMKVLPKAAWVHFACHGFVSEKYPLGALLLGKTIKPMWLKCLVGIMAYLCTWLGAQLPSFLYQRAGAPDSVGILGAEEVLQSVMQAHCVVLNVCNSAQGKVTVDGLFNWSHALQQVGVPSAISCLWEVQDSAACKFMSILYNHLTNKLPLGLAMQKAMIAIIDDGDNWEPKHWASYSMVGVPHVQLPGFRY</sequence>
<dbReference type="InterPro" id="IPR024983">
    <property type="entry name" value="CHAT_dom"/>
</dbReference>
<dbReference type="Gene3D" id="1.25.40.10">
    <property type="entry name" value="Tetratricopeptide repeat domain"/>
    <property type="match status" value="3"/>
</dbReference>
<dbReference type="InterPro" id="IPR019734">
    <property type="entry name" value="TPR_rpt"/>
</dbReference>
<feature type="domain" description="CHAT" evidence="1">
    <location>
        <begin position="848"/>
        <end position="1173"/>
    </location>
</feature>
<protein>
    <recommendedName>
        <fullName evidence="1">CHAT domain-containing protein</fullName>
    </recommendedName>
</protein>
<dbReference type="Pfam" id="PF12770">
    <property type="entry name" value="CHAT"/>
    <property type="match status" value="1"/>
</dbReference>
<dbReference type="PANTHER" id="PTHR10098:SF108">
    <property type="entry name" value="TETRATRICOPEPTIDE REPEAT PROTEIN 28"/>
    <property type="match status" value="1"/>
</dbReference>
<keyword evidence="3" id="KW-1185">Reference proteome</keyword>
<gene>
    <name evidence="2" type="ORF">CSSPJE1EN1_LOCUS6792</name>
</gene>
<evidence type="ECO:0000259" key="1">
    <source>
        <dbReference type="Pfam" id="PF12770"/>
    </source>
</evidence>
<name>A0ABP0W434_9BRYO</name>
<proteinExistence type="predicted"/>
<organism evidence="2 3">
    <name type="scientific">Sphagnum jensenii</name>
    <dbReference type="NCBI Taxonomy" id="128206"/>
    <lineage>
        <taxon>Eukaryota</taxon>
        <taxon>Viridiplantae</taxon>
        <taxon>Streptophyta</taxon>
        <taxon>Embryophyta</taxon>
        <taxon>Bryophyta</taxon>
        <taxon>Sphagnophytina</taxon>
        <taxon>Sphagnopsida</taxon>
        <taxon>Sphagnales</taxon>
        <taxon>Sphagnaceae</taxon>
        <taxon>Sphagnum</taxon>
    </lineage>
</organism>
<evidence type="ECO:0000313" key="2">
    <source>
        <dbReference type="EMBL" id="CAK9261314.1"/>
    </source>
</evidence>
<dbReference type="SUPFAM" id="SSF48452">
    <property type="entry name" value="TPR-like"/>
    <property type="match status" value="2"/>
</dbReference>
<evidence type="ECO:0000313" key="3">
    <source>
        <dbReference type="Proteomes" id="UP001497444"/>
    </source>
</evidence>
<accession>A0ABP0W434</accession>
<dbReference type="Pfam" id="PF13424">
    <property type="entry name" value="TPR_12"/>
    <property type="match status" value="1"/>
</dbReference>
<dbReference type="PANTHER" id="PTHR10098">
    <property type="entry name" value="RAPSYN-RELATED"/>
    <property type="match status" value="1"/>
</dbReference>